<accession>A0A2T7PR90</accession>
<evidence type="ECO:0000313" key="2">
    <source>
        <dbReference type="EMBL" id="PVD35943.1"/>
    </source>
</evidence>
<organism evidence="2 3">
    <name type="scientific">Pomacea canaliculata</name>
    <name type="common">Golden apple snail</name>
    <dbReference type="NCBI Taxonomy" id="400727"/>
    <lineage>
        <taxon>Eukaryota</taxon>
        <taxon>Metazoa</taxon>
        <taxon>Spiralia</taxon>
        <taxon>Lophotrochozoa</taxon>
        <taxon>Mollusca</taxon>
        <taxon>Gastropoda</taxon>
        <taxon>Caenogastropoda</taxon>
        <taxon>Architaenioglossa</taxon>
        <taxon>Ampullarioidea</taxon>
        <taxon>Ampullariidae</taxon>
        <taxon>Pomacea</taxon>
    </lineage>
</organism>
<sequence>MPRNFRRRRVLPMDLFPLRGSPAGWVCRHPLPCPRAGLGGDTMAEYVVMVFWLLLFTAGIFLLRIDRCKDTTVVKTVCCHEPLFTTGVDKSQQPVVLVRAPLHSCQQAFLLVSTGIRKKSVFQRSMVCKFALDESFLFVDLWRAIFFRLKYLITSGGLSWQRWRETCRRHPVRVYLLGRLVRNGWSCPAEEVGIRLDNQEDFPRSHSASSCRLWAARILLVPTKLTPCWKSSRTLHQSRQASYRGERSSRAI</sequence>
<evidence type="ECO:0000313" key="3">
    <source>
        <dbReference type="Proteomes" id="UP000245119"/>
    </source>
</evidence>
<keyword evidence="3" id="KW-1185">Reference proteome</keyword>
<name>A0A2T7PR90_POMCA</name>
<dbReference type="EMBL" id="PZQS01000002">
    <property type="protein sequence ID" value="PVD35943.1"/>
    <property type="molecule type" value="Genomic_DNA"/>
</dbReference>
<keyword evidence="1" id="KW-0472">Membrane</keyword>
<dbReference type="Proteomes" id="UP000245119">
    <property type="component" value="Linkage Group LG2"/>
</dbReference>
<protein>
    <submittedName>
        <fullName evidence="2">Uncharacterized protein</fullName>
    </submittedName>
</protein>
<dbReference type="AlphaFoldDB" id="A0A2T7PR90"/>
<comment type="caution">
    <text evidence="2">The sequence shown here is derived from an EMBL/GenBank/DDBJ whole genome shotgun (WGS) entry which is preliminary data.</text>
</comment>
<feature type="transmembrane region" description="Helical" evidence="1">
    <location>
        <begin position="46"/>
        <end position="65"/>
    </location>
</feature>
<keyword evidence="1" id="KW-0812">Transmembrane</keyword>
<proteinExistence type="predicted"/>
<keyword evidence="1" id="KW-1133">Transmembrane helix</keyword>
<reference evidence="2 3" key="1">
    <citation type="submission" date="2018-04" db="EMBL/GenBank/DDBJ databases">
        <title>The genome of golden apple snail Pomacea canaliculata provides insight into stress tolerance and invasive adaptation.</title>
        <authorList>
            <person name="Liu C."/>
            <person name="Liu B."/>
            <person name="Ren Y."/>
            <person name="Zhang Y."/>
            <person name="Wang H."/>
            <person name="Li S."/>
            <person name="Jiang F."/>
            <person name="Yin L."/>
            <person name="Zhang G."/>
            <person name="Qian W."/>
            <person name="Fan W."/>
        </authorList>
    </citation>
    <scope>NUCLEOTIDE SEQUENCE [LARGE SCALE GENOMIC DNA]</scope>
    <source>
        <strain evidence="2">SZHN2017</strain>
        <tissue evidence="2">Muscle</tissue>
    </source>
</reference>
<evidence type="ECO:0000256" key="1">
    <source>
        <dbReference type="SAM" id="Phobius"/>
    </source>
</evidence>
<gene>
    <name evidence="2" type="ORF">C0Q70_02912</name>
</gene>